<feature type="domain" description="AB hydrolase-1" evidence="4">
    <location>
        <begin position="19"/>
        <end position="253"/>
    </location>
</feature>
<dbReference type="Gene3D" id="3.40.50.1820">
    <property type="entry name" value="alpha/beta hydrolase"/>
    <property type="match status" value="1"/>
</dbReference>
<dbReference type="InterPro" id="IPR029058">
    <property type="entry name" value="AB_hydrolase_fold"/>
</dbReference>
<dbReference type="PANTHER" id="PTHR42916:SF1">
    <property type="entry name" value="PROTEIN PHYLLO, CHLOROPLASTIC"/>
    <property type="match status" value="1"/>
</dbReference>
<protein>
    <recommendedName>
        <fullName evidence="3">Putative 2-succinyl-6-hydroxy-2,4-cyclohexadiene-1-carboxylate synthase</fullName>
        <shortName evidence="3">SHCHC synthase</shortName>
        <ecNumber evidence="3">4.2.99.20</ecNumber>
    </recommendedName>
</protein>
<evidence type="ECO:0000313" key="6">
    <source>
        <dbReference type="Proteomes" id="UP000753908"/>
    </source>
</evidence>
<dbReference type="AlphaFoldDB" id="A0A951U9B9"/>
<proteinExistence type="inferred from homology"/>
<dbReference type="PANTHER" id="PTHR42916">
    <property type="entry name" value="2-SUCCINYL-5-ENOLPYRUVYL-6-HYDROXY-3-CYCLOHEXENE-1-CARBOXYLATE SYNTHASE"/>
    <property type="match status" value="1"/>
</dbReference>
<dbReference type="InterPro" id="IPR000073">
    <property type="entry name" value="AB_hydrolase_1"/>
</dbReference>
<accession>A0A951U9B9</accession>
<comment type="pathway">
    <text evidence="3">Quinol/quinone metabolism; 1,4-dihydroxy-2-naphthoate biosynthesis; 1,4-dihydroxy-2-naphthoate from chorismate: step 3/7.</text>
</comment>
<evidence type="ECO:0000259" key="4">
    <source>
        <dbReference type="Pfam" id="PF00561"/>
    </source>
</evidence>
<dbReference type="SUPFAM" id="SSF53474">
    <property type="entry name" value="alpha/beta-Hydrolases"/>
    <property type="match status" value="1"/>
</dbReference>
<dbReference type="HAMAP" id="MF_01660">
    <property type="entry name" value="MenH"/>
    <property type="match status" value="1"/>
</dbReference>
<reference evidence="5" key="2">
    <citation type="journal article" date="2022" name="Microbiol. Resour. Announc.">
        <title>Metagenome Sequencing to Explore Phylogenomics of Terrestrial Cyanobacteria.</title>
        <authorList>
            <person name="Ward R.D."/>
            <person name="Stajich J.E."/>
            <person name="Johansen J.R."/>
            <person name="Huntemann M."/>
            <person name="Clum A."/>
            <person name="Foster B."/>
            <person name="Foster B."/>
            <person name="Roux S."/>
            <person name="Palaniappan K."/>
            <person name="Varghese N."/>
            <person name="Mukherjee S."/>
            <person name="Reddy T.B.K."/>
            <person name="Daum C."/>
            <person name="Copeland A."/>
            <person name="Chen I.A."/>
            <person name="Ivanova N.N."/>
            <person name="Kyrpides N.C."/>
            <person name="Shapiro N."/>
            <person name="Eloe-Fadrosh E.A."/>
            <person name="Pietrasiak N."/>
        </authorList>
    </citation>
    <scope>NUCLEOTIDE SEQUENCE</scope>
    <source>
        <strain evidence="5">CPER-KK1</strain>
    </source>
</reference>
<comment type="pathway">
    <text evidence="3">Cofactor biosynthesis; phylloquinone biosynthesis.</text>
</comment>
<dbReference type="EMBL" id="JAHHIF010000010">
    <property type="protein sequence ID" value="MBW4544754.1"/>
    <property type="molecule type" value="Genomic_DNA"/>
</dbReference>
<keyword evidence="2 3" id="KW-0456">Lyase</keyword>
<dbReference type="Pfam" id="PF00561">
    <property type="entry name" value="Abhydrolase_1"/>
    <property type="match status" value="1"/>
</dbReference>
<organism evidence="5 6">
    <name type="scientific">Symplocastrum torsivum CPER-KK1</name>
    <dbReference type="NCBI Taxonomy" id="450513"/>
    <lineage>
        <taxon>Bacteria</taxon>
        <taxon>Bacillati</taxon>
        <taxon>Cyanobacteriota</taxon>
        <taxon>Cyanophyceae</taxon>
        <taxon>Oscillatoriophycideae</taxon>
        <taxon>Oscillatoriales</taxon>
        <taxon>Microcoleaceae</taxon>
        <taxon>Symplocastrum</taxon>
    </lineage>
</organism>
<sequence>MLCDQFKFHYSFSGDRDKPLILFLHGFMGDSNEFNEVITLLSENFCCLAIDLPGHGKTKVIGNDGCYSMQNTAHGLIKLLDNLNIEICSLIGYSMGGRLALYLNLHFPQRFSRIVLESASPGLKTERDQAERIQQDLELAHQLEIIDFPVFLLKWYSQPLFASLNKHPDFNVLLEKRLQSNPLELAKSLRGLSTGKQPSLWDKLKINQNPLLLLIGEYDEKFKTINSEMIRLCKSAQLKIISNCGHNIHFENPKEFALNLKSFLS</sequence>
<reference evidence="5" key="1">
    <citation type="submission" date="2021-05" db="EMBL/GenBank/DDBJ databases">
        <authorList>
            <person name="Pietrasiak N."/>
            <person name="Ward R."/>
            <person name="Stajich J.E."/>
            <person name="Kurbessoian T."/>
        </authorList>
    </citation>
    <scope>NUCLEOTIDE SEQUENCE</scope>
    <source>
        <strain evidence="5">CPER-KK1</strain>
    </source>
</reference>
<dbReference type="GO" id="GO:0042372">
    <property type="term" value="P:phylloquinone biosynthetic process"/>
    <property type="evidence" value="ECO:0007669"/>
    <property type="project" value="UniProtKB-UniRule"/>
</dbReference>
<evidence type="ECO:0000256" key="2">
    <source>
        <dbReference type="ARBA" id="ARBA00023239"/>
    </source>
</evidence>
<gene>
    <name evidence="3 5" type="primary">menH</name>
    <name evidence="5" type="ORF">KME25_09985</name>
</gene>
<dbReference type="InterPro" id="IPR022485">
    <property type="entry name" value="SHCHC_synthase_MenH"/>
</dbReference>
<dbReference type="PRINTS" id="PR00111">
    <property type="entry name" value="ABHYDROLASE"/>
</dbReference>
<name>A0A951U9B9_9CYAN</name>
<evidence type="ECO:0000256" key="1">
    <source>
        <dbReference type="ARBA" id="ARBA00022428"/>
    </source>
</evidence>
<comment type="function">
    <text evidence="3">Catalyzes a proton abstraction reaction that results in 2,5-elimination of pyruvate from 2-succinyl-5-enolpyruvyl-6-hydroxy-3-cyclohexene-1-carboxylate (SEPHCHC) and the formation of 2-succinyl-6-hydroxy-2,4-cyclohexadiene-1-carboxylate (SHCHC).</text>
</comment>
<dbReference type="EC" id="4.2.99.20" evidence="3"/>
<evidence type="ECO:0000256" key="3">
    <source>
        <dbReference type="HAMAP-Rule" id="MF_01660"/>
    </source>
</evidence>
<comment type="subunit">
    <text evidence="3">Monomer.</text>
</comment>
<comment type="similarity">
    <text evidence="3">Belongs to the AB hydrolase superfamily. MenH family.</text>
</comment>
<dbReference type="GO" id="GO:0009234">
    <property type="term" value="P:menaquinone biosynthetic process"/>
    <property type="evidence" value="ECO:0007669"/>
    <property type="project" value="UniProtKB-UniRule"/>
</dbReference>
<dbReference type="Proteomes" id="UP000753908">
    <property type="component" value="Unassembled WGS sequence"/>
</dbReference>
<evidence type="ECO:0000313" key="5">
    <source>
        <dbReference type="EMBL" id="MBW4544754.1"/>
    </source>
</evidence>
<keyword evidence="1" id="KW-0474">Menaquinone biosynthesis</keyword>
<comment type="caution">
    <text evidence="5">The sequence shown here is derived from an EMBL/GenBank/DDBJ whole genome shotgun (WGS) entry which is preliminary data.</text>
</comment>
<dbReference type="GO" id="GO:0070205">
    <property type="term" value="F:2-succinyl-6-hydroxy-2,4-cyclohexadiene-1-carboxylate synthase activity"/>
    <property type="evidence" value="ECO:0007669"/>
    <property type="project" value="UniProtKB-UniRule"/>
</dbReference>
<comment type="catalytic activity">
    <reaction evidence="3">
        <text>5-enolpyruvoyl-6-hydroxy-2-succinyl-cyclohex-3-ene-1-carboxylate = (1R,6R)-6-hydroxy-2-succinyl-cyclohexa-2,4-diene-1-carboxylate + pyruvate</text>
        <dbReference type="Rhea" id="RHEA:25597"/>
        <dbReference type="ChEBI" id="CHEBI:15361"/>
        <dbReference type="ChEBI" id="CHEBI:58689"/>
        <dbReference type="ChEBI" id="CHEBI:58818"/>
        <dbReference type="EC" id="4.2.99.20"/>
    </reaction>
</comment>
<dbReference type="NCBIfam" id="TIGR03695">
    <property type="entry name" value="menH_SHCHC"/>
    <property type="match status" value="1"/>
</dbReference>